<feature type="domain" description="Phosphoribosyltransferase" evidence="2">
    <location>
        <begin position="115"/>
        <end position="206"/>
    </location>
</feature>
<evidence type="ECO:0000259" key="2">
    <source>
        <dbReference type="Pfam" id="PF00156"/>
    </source>
</evidence>
<dbReference type="SUPFAM" id="SSF53271">
    <property type="entry name" value="PRTase-like"/>
    <property type="match status" value="1"/>
</dbReference>
<dbReference type="CDD" id="cd06223">
    <property type="entry name" value="PRTases_typeI"/>
    <property type="match status" value="1"/>
</dbReference>
<evidence type="ECO:0000256" key="1">
    <source>
        <dbReference type="ARBA" id="ARBA00008007"/>
    </source>
</evidence>
<dbReference type="PANTHER" id="PTHR47505:SF1">
    <property type="entry name" value="DNA UTILIZATION PROTEIN YHGH"/>
    <property type="match status" value="1"/>
</dbReference>
<reference evidence="3 4" key="1">
    <citation type="submission" date="2016-08" db="EMBL/GenBank/DDBJ databases">
        <authorList>
            <person name="Seilhamer J.J."/>
        </authorList>
    </citation>
    <scope>NUCLEOTIDE SEQUENCE [LARGE SCALE GENOMIC DNA]</scope>
    <source>
        <strain evidence="3 4">ANC 4874</strain>
    </source>
</reference>
<name>A0A1C4GTF3_9GAMM</name>
<accession>A0A1C4GTF3</accession>
<gene>
    <name evidence="3" type="ORF">GA0116959_10483</name>
</gene>
<comment type="similarity">
    <text evidence="1">Belongs to the ComF/GntX family.</text>
</comment>
<dbReference type="RefSeq" id="WP_092718625.1">
    <property type="nucleotide sequence ID" value="NZ_FMBK01000004.1"/>
</dbReference>
<dbReference type="OrthoDB" id="9793412at2"/>
<dbReference type="InterPro" id="IPR029057">
    <property type="entry name" value="PRTase-like"/>
</dbReference>
<dbReference type="Gene3D" id="3.40.50.2020">
    <property type="match status" value="1"/>
</dbReference>
<dbReference type="InterPro" id="IPR000836">
    <property type="entry name" value="PRTase_dom"/>
</dbReference>
<dbReference type="Pfam" id="PF00156">
    <property type="entry name" value="Pribosyltran"/>
    <property type="match status" value="1"/>
</dbReference>
<dbReference type="InterPro" id="IPR051910">
    <property type="entry name" value="ComF/GntX_DNA_util-trans"/>
</dbReference>
<dbReference type="AlphaFoldDB" id="A0A1C4GTF3"/>
<dbReference type="PANTHER" id="PTHR47505">
    <property type="entry name" value="DNA UTILIZATION PROTEIN YHGH"/>
    <property type="match status" value="1"/>
</dbReference>
<proteinExistence type="inferred from homology"/>
<dbReference type="Proteomes" id="UP000243661">
    <property type="component" value="Unassembled WGS sequence"/>
</dbReference>
<evidence type="ECO:0000313" key="3">
    <source>
        <dbReference type="EMBL" id="SCC71452.1"/>
    </source>
</evidence>
<dbReference type="EMBL" id="FMBK01000004">
    <property type="protein sequence ID" value="SCC71452.1"/>
    <property type="molecule type" value="Genomic_DNA"/>
</dbReference>
<organism evidence="3 4">
    <name type="scientific">Acinetobacter albensis</name>
    <dbReference type="NCBI Taxonomy" id="1673609"/>
    <lineage>
        <taxon>Bacteria</taxon>
        <taxon>Pseudomonadati</taxon>
        <taxon>Pseudomonadota</taxon>
        <taxon>Gammaproteobacteria</taxon>
        <taxon>Moraxellales</taxon>
        <taxon>Moraxellaceae</taxon>
        <taxon>Acinetobacter</taxon>
    </lineage>
</organism>
<protein>
    <submittedName>
        <fullName evidence="3">ComF family protein</fullName>
    </submittedName>
</protein>
<sequence>MFNLIHQLLNKSIHGLSSCILCGIDRQQYHSLCQDCWQQLPWLKSSVQRQEIDIQVACHYSYPMDRIIQKYKYEQQLQFQRLLAETLIELHLPKVQAIVPMPISAPRLAERGYNQSLVIAKILAKHLNVPVWQPISRSDQHSQKGLTRLERIENIEQQFEICTRSKLRYRRVLMLDDVVTTGSSLYALKQKLEVLGCQKIYAACLACAKA</sequence>
<evidence type="ECO:0000313" key="4">
    <source>
        <dbReference type="Proteomes" id="UP000243661"/>
    </source>
</evidence>